<dbReference type="SUPFAM" id="SSF49777">
    <property type="entry name" value="PEBP-like"/>
    <property type="match status" value="1"/>
</dbReference>
<sequence length="128" mass="13710">AFGNGDPIPTKYTCDDQDISPPLQWGDPPEGTRSFALICDDPDAPVGTWVHWVLYNLPASARDLPEAVPSDAELSGGGRHGQNSWRRPGYGGPCPPGGTHRYFFKLYALDDELDLAAGVAVDIKVMGG</sequence>
<dbReference type="CDD" id="cd00865">
    <property type="entry name" value="PEBP_bact_arch"/>
    <property type="match status" value="1"/>
</dbReference>
<dbReference type="InterPro" id="IPR005247">
    <property type="entry name" value="YbhB_YbcL/LppC-like"/>
</dbReference>
<dbReference type="Gene3D" id="3.90.280.10">
    <property type="entry name" value="PEBP-like"/>
    <property type="match status" value="1"/>
</dbReference>
<evidence type="ECO:0000256" key="1">
    <source>
        <dbReference type="SAM" id="MobiDB-lite"/>
    </source>
</evidence>
<reference evidence="2" key="1">
    <citation type="journal article" date="2015" name="Nature">
        <title>Complex archaea that bridge the gap between prokaryotes and eukaryotes.</title>
        <authorList>
            <person name="Spang A."/>
            <person name="Saw J.H."/>
            <person name="Jorgensen S.L."/>
            <person name="Zaremba-Niedzwiedzka K."/>
            <person name="Martijn J."/>
            <person name="Lind A.E."/>
            <person name="van Eijk R."/>
            <person name="Schleper C."/>
            <person name="Guy L."/>
            <person name="Ettema T.J."/>
        </authorList>
    </citation>
    <scope>NUCLEOTIDE SEQUENCE</scope>
</reference>
<organism evidence="2">
    <name type="scientific">marine sediment metagenome</name>
    <dbReference type="NCBI Taxonomy" id="412755"/>
    <lineage>
        <taxon>unclassified sequences</taxon>
        <taxon>metagenomes</taxon>
        <taxon>ecological metagenomes</taxon>
    </lineage>
</organism>
<protein>
    <recommendedName>
        <fullName evidence="3">YbhB/YbcL family Raf kinase inhibitor-like protein</fullName>
    </recommendedName>
</protein>
<feature type="non-terminal residue" evidence="2">
    <location>
        <position position="1"/>
    </location>
</feature>
<gene>
    <name evidence="2" type="ORF">LCGC14_2143140</name>
</gene>
<accession>A0A0F9DY22</accession>
<dbReference type="NCBIfam" id="TIGR00481">
    <property type="entry name" value="YbhB/YbcL family Raf kinase inhibitor-like protein"/>
    <property type="match status" value="1"/>
</dbReference>
<evidence type="ECO:0000313" key="2">
    <source>
        <dbReference type="EMBL" id="KKL66619.1"/>
    </source>
</evidence>
<dbReference type="PANTHER" id="PTHR30289">
    <property type="entry name" value="UNCHARACTERIZED PROTEIN YBCL-RELATED"/>
    <property type="match status" value="1"/>
</dbReference>
<dbReference type="Pfam" id="PF01161">
    <property type="entry name" value="PBP"/>
    <property type="match status" value="1"/>
</dbReference>
<feature type="region of interest" description="Disordered" evidence="1">
    <location>
        <begin position="68"/>
        <end position="91"/>
    </location>
</feature>
<dbReference type="EMBL" id="LAZR01027145">
    <property type="protein sequence ID" value="KKL66619.1"/>
    <property type="molecule type" value="Genomic_DNA"/>
</dbReference>
<feature type="region of interest" description="Disordered" evidence="1">
    <location>
        <begin position="1"/>
        <end position="31"/>
    </location>
</feature>
<proteinExistence type="predicted"/>
<name>A0A0F9DY22_9ZZZZ</name>
<comment type="caution">
    <text evidence="2">The sequence shown here is derived from an EMBL/GenBank/DDBJ whole genome shotgun (WGS) entry which is preliminary data.</text>
</comment>
<dbReference type="InterPro" id="IPR008914">
    <property type="entry name" value="PEBP"/>
</dbReference>
<dbReference type="PANTHER" id="PTHR30289:SF1">
    <property type="entry name" value="PEBP (PHOSPHATIDYLETHANOLAMINE-BINDING PROTEIN) FAMILY PROTEIN"/>
    <property type="match status" value="1"/>
</dbReference>
<evidence type="ECO:0008006" key="3">
    <source>
        <dbReference type="Google" id="ProtNLM"/>
    </source>
</evidence>
<dbReference type="AlphaFoldDB" id="A0A0F9DY22"/>
<dbReference type="InterPro" id="IPR036610">
    <property type="entry name" value="PEBP-like_sf"/>
</dbReference>